<dbReference type="Proteomes" id="UP001500540">
    <property type="component" value="Unassembled WGS sequence"/>
</dbReference>
<keyword evidence="6" id="KW-0472">Membrane</keyword>
<evidence type="ECO:0000313" key="8">
    <source>
        <dbReference type="Proteomes" id="UP001500540"/>
    </source>
</evidence>
<keyword evidence="5" id="KW-0777">Teichoic acid biosynthesis</keyword>
<dbReference type="SUPFAM" id="SSF53756">
    <property type="entry name" value="UDP-Glycosyltransferase/glycogen phosphorylase"/>
    <property type="match status" value="2"/>
</dbReference>
<reference evidence="8" key="1">
    <citation type="journal article" date="2019" name="Int. J. Syst. Evol. Microbiol.">
        <title>The Global Catalogue of Microorganisms (GCM) 10K type strain sequencing project: providing services to taxonomists for standard genome sequencing and annotation.</title>
        <authorList>
            <consortium name="The Broad Institute Genomics Platform"/>
            <consortium name="The Broad Institute Genome Sequencing Center for Infectious Disease"/>
            <person name="Wu L."/>
            <person name="Ma J."/>
        </authorList>
    </citation>
    <scope>NUCLEOTIDE SEQUENCE [LARGE SCALE GENOMIC DNA]</scope>
    <source>
        <strain evidence="8">JCM 16950</strain>
    </source>
</reference>
<dbReference type="RefSeq" id="WP_344783307.1">
    <property type="nucleotide sequence ID" value="NZ_BAABAF010000007.1"/>
</dbReference>
<comment type="subcellular location">
    <subcellularLocation>
        <location evidence="1">Cell membrane</location>
        <topology evidence="1">Peripheral membrane protein</topology>
    </subcellularLocation>
</comment>
<sequence length="790" mass="86808">MPSVRSVLRRSSILQKWRWAPYALSYAVLARFTRVRSARIVFLSDSRADYSGNLAVLRDEVMRQDPDAEVIGIFKHSLRARRPLRDMVRLPWLVATAQTVVVDDFYPLIYPFRIRPESRLLQVWHAAGAFKRVGYSRAGLPGGPIPGSIIHRNYTDVTVSSEAVRVNYAEAFGVVLDRVKPLGVPRTDVFFDARAIDDARRAVRIRYGIDDDTRIALYAPTFRGNGQLTATFDYDSVDWAALTRDLGDDWVLLVKMHPFVVPLAVARPGTSGVVDVSADREITQLLMAADVLITDYSSTIFEYALLRRPIVFFCPDLDGYTADRDFYYPFRDYVTGVPITDPGRLAGAIRTAEAGPNLDDFLERFMGACDGRSAERITRELILTPHGAGRPAAAAPGGSSPAPTRATDAIGLRILIAHTTRIAVNVAYAPLRLLPRRRKVVMISREHDSVPDDFIDLAAAIERADPTIRVVMLVRMVPPGFLAQIGYAFHMLTQLYHVATSRVLVVDTYAMVASLLDHDGGLTVMQIWHALGAFKKFGLSILDHEEGRDRRLAAAMRMHQGYDIVLASGADCRPAFAEAFGTTADRVTVAPLPRVDRLLDPQRADLTRARIWAVHPHLRERQIAVFAPTFRLDGTVTVDAAALARALAAIGIHLVVKVHPLMSVDFGAEVDTAPGFSTQDMLLVADHFITDYSSALFEATLLGVPSYFLAPDLDDYIASRDFYLDYLRDLPGPIVRDVPALVAAISAGAGTVEAARAFAGRWVQVPHPAGASTTPCADAIAALVICAATV</sequence>
<dbReference type="InterPro" id="IPR007554">
    <property type="entry name" value="Glycerophosphate_synth"/>
</dbReference>
<dbReference type="InterPro" id="IPR051612">
    <property type="entry name" value="Teichoic_Acid_Biosynth"/>
</dbReference>
<dbReference type="EMBL" id="BAABAF010000007">
    <property type="protein sequence ID" value="GAA3768270.1"/>
    <property type="molecule type" value="Genomic_DNA"/>
</dbReference>
<dbReference type="Gene3D" id="3.40.50.12580">
    <property type="match status" value="2"/>
</dbReference>
<keyword evidence="3" id="KW-1003">Cell membrane</keyword>
<organism evidence="7 8">
    <name type="scientific">Microbacterium kribbense</name>
    <dbReference type="NCBI Taxonomy" id="433645"/>
    <lineage>
        <taxon>Bacteria</taxon>
        <taxon>Bacillati</taxon>
        <taxon>Actinomycetota</taxon>
        <taxon>Actinomycetes</taxon>
        <taxon>Micrococcales</taxon>
        <taxon>Microbacteriaceae</taxon>
        <taxon>Microbacterium</taxon>
    </lineage>
</organism>
<keyword evidence="4" id="KW-0808">Transferase</keyword>
<keyword evidence="8" id="KW-1185">Reference proteome</keyword>
<dbReference type="InterPro" id="IPR043149">
    <property type="entry name" value="TagF_N"/>
</dbReference>
<name>A0ABP7GR90_9MICO</name>
<evidence type="ECO:0000256" key="2">
    <source>
        <dbReference type="ARBA" id="ARBA00010488"/>
    </source>
</evidence>
<comment type="caution">
    <text evidence="7">The sequence shown here is derived from an EMBL/GenBank/DDBJ whole genome shotgun (WGS) entry which is preliminary data.</text>
</comment>
<evidence type="ECO:0000256" key="6">
    <source>
        <dbReference type="ARBA" id="ARBA00023136"/>
    </source>
</evidence>
<dbReference type="PANTHER" id="PTHR37316">
    <property type="entry name" value="TEICHOIC ACID GLYCEROL-PHOSPHATE PRIMASE"/>
    <property type="match status" value="1"/>
</dbReference>
<gene>
    <name evidence="7" type="ORF">GCM10022240_20900</name>
</gene>
<proteinExistence type="inferred from homology"/>
<dbReference type="Pfam" id="PF04464">
    <property type="entry name" value="Glyphos_transf"/>
    <property type="match status" value="2"/>
</dbReference>
<protein>
    <submittedName>
        <fullName evidence="7">Uncharacterized protein</fullName>
    </submittedName>
</protein>
<evidence type="ECO:0000313" key="7">
    <source>
        <dbReference type="EMBL" id="GAA3768270.1"/>
    </source>
</evidence>
<evidence type="ECO:0000256" key="1">
    <source>
        <dbReference type="ARBA" id="ARBA00004202"/>
    </source>
</evidence>
<evidence type="ECO:0000256" key="5">
    <source>
        <dbReference type="ARBA" id="ARBA00022944"/>
    </source>
</evidence>
<comment type="similarity">
    <text evidence="2">Belongs to the CDP-glycerol glycerophosphotransferase family.</text>
</comment>
<accession>A0ABP7GR90</accession>
<dbReference type="InterPro" id="IPR043148">
    <property type="entry name" value="TagF_C"/>
</dbReference>
<evidence type="ECO:0000256" key="3">
    <source>
        <dbReference type="ARBA" id="ARBA00022475"/>
    </source>
</evidence>
<dbReference type="Gene3D" id="3.40.50.11820">
    <property type="match status" value="2"/>
</dbReference>
<dbReference type="PANTHER" id="PTHR37316:SF2">
    <property type="entry name" value="TEICHOIC ACID RIBITOL-PHOSPHATE POLYMERASE TARK"/>
    <property type="match status" value="1"/>
</dbReference>
<evidence type="ECO:0000256" key="4">
    <source>
        <dbReference type="ARBA" id="ARBA00022679"/>
    </source>
</evidence>